<evidence type="ECO:0000256" key="2">
    <source>
        <dbReference type="ARBA" id="ARBA00010990"/>
    </source>
</evidence>
<keyword evidence="6 11" id="KW-0479">Metal-binding</keyword>
<dbReference type="PANTHER" id="PTHR12215:SF10">
    <property type="entry name" value="L-AMINOADIPATE-SEMIALDEHYDE DEHYDROGENASE-PHOSPHOPANTETHEINYL TRANSFERASE"/>
    <property type="match status" value="1"/>
</dbReference>
<comment type="function">
    <text evidence="11">Transfers the 4'-phosphopantetheine moiety from coenzyme A to a Ser of acyl-carrier-protein.</text>
</comment>
<evidence type="ECO:0000256" key="9">
    <source>
        <dbReference type="ARBA" id="ARBA00023098"/>
    </source>
</evidence>
<evidence type="ECO:0000256" key="4">
    <source>
        <dbReference type="ARBA" id="ARBA00022516"/>
    </source>
</evidence>
<evidence type="ECO:0000313" key="14">
    <source>
        <dbReference type="Proteomes" id="UP000178951"/>
    </source>
</evidence>
<feature type="binding site" evidence="11">
    <location>
        <position position="58"/>
    </location>
    <ligand>
        <name>Mg(2+)</name>
        <dbReference type="ChEBI" id="CHEBI:18420"/>
    </ligand>
</feature>
<dbReference type="InterPro" id="IPR037143">
    <property type="entry name" value="4-PPantetheinyl_Trfase_dom_sf"/>
</dbReference>
<feature type="binding site" evidence="11">
    <location>
        <position position="8"/>
    </location>
    <ligand>
        <name>Mg(2+)</name>
        <dbReference type="ChEBI" id="CHEBI:18420"/>
    </ligand>
</feature>
<evidence type="ECO:0000256" key="10">
    <source>
        <dbReference type="ARBA" id="ARBA00023160"/>
    </source>
</evidence>
<comment type="caution">
    <text evidence="13">The sequence shown here is derived from an EMBL/GenBank/DDBJ whole genome shotgun (WGS) entry which is preliminary data.</text>
</comment>
<keyword evidence="5 11" id="KW-0808">Transferase</keyword>
<dbReference type="InterPro" id="IPR050559">
    <property type="entry name" value="P-Pant_transferase_sf"/>
</dbReference>
<evidence type="ECO:0000256" key="7">
    <source>
        <dbReference type="ARBA" id="ARBA00022832"/>
    </source>
</evidence>
<dbReference type="Proteomes" id="UP000178951">
    <property type="component" value="Unassembled WGS sequence"/>
</dbReference>
<keyword evidence="8 11" id="KW-0460">Magnesium</keyword>
<keyword evidence="3 11" id="KW-0963">Cytoplasm</keyword>
<keyword evidence="9 11" id="KW-0443">Lipid metabolism</keyword>
<comment type="subcellular location">
    <subcellularLocation>
        <location evidence="11">Cytoplasm</location>
    </subcellularLocation>
</comment>
<proteinExistence type="inferred from homology"/>
<evidence type="ECO:0000256" key="8">
    <source>
        <dbReference type="ARBA" id="ARBA00022842"/>
    </source>
</evidence>
<keyword evidence="4 11" id="KW-0444">Lipid biosynthesis</keyword>
<comment type="similarity">
    <text evidence="2">Belongs to the P-Pant transferase superfamily. Gsp/Sfp/HetI/AcpT family.</text>
</comment>
<dbReference type="EC" id="2.7.8.7" evidence="11"/>
<feature type="domain" description="4'-phosphopantetheinyl transferase" evidence="12">
    <location>
        <begin position="4"/>
        <end position="112"/>
    </location>
</feature>
<dbReference type="NCBIfam" id="TIGR00556">
    <property type="entry name" value="pantethn_trn"/>
    <property type="match status" value="1"/>
</dbReference>
<dbReference type="SUPFAM" id="SSF56214">
    <property type="entry name" value="4'-phosphopantetheinyl transferase"/>
    <property type="match status" value="1"/>
</dbReference>
<protein>
    <recommendedName>
        <fullName evidence="11">Holo-[acyl-carrier-protein] synthase</fullName>
        <shortName evidence="11">Holo-ACP synthase</shortName>
        <ecNumber evidence="11">2.7.8.7</ecNumber>
    </recommendedName>
    <alternativeName>
        <fullName evidence="11">4'-phosphopantetheinyl transferase AcpS</fullName>
    </alternativeName>
</protein>
<keyword evidence="10 11" id="KW-0275">Fatty acid biosynthesis</keyword>
<comment type="catalytic activity">
    <reaction evidence="11">
        <text>apo-[ACP] + CoA = holo-[ACP] + adenosine 3',5'-bisphosphate + H(+)</text>
        <dbReference type="Rhea" id="RHEA:12068"/>
        <dbReference type="Rhea" id="RHEA-COMP:9685"/>
        <dbReference type="Rhea" id="RHEA-COMP:9690"/>
        <dbReference type="ChEBI" id="CHEBI:15378"/>
        <dbReference type="ChEBI" id="CHEBI:29999"/>
        <dbReference type="ChEBI" id="CHEBI:57287"/>
        <dbReference type="ChEBI" id="CHEBI:58343"/>
        <dbReference type="ChEBI" id="CHEBI:64479"/>
        <dbReference type="EC" id="2.7.8.7"/>
    </reaction>
</comment>
<evidence type="ECO:0000256" key="6">
    <source>
        <dbReference type="ARBA" id="ARBA00022723"/>
    </source>
</evidence>
<comment type="cofactor">
    <cofactor evidence="1 11">
        <name>Mg(2+)</name>
        <dbReference type="ChEBI" id="CHEBI:18420"/>
    </cofactor>
</comment>
<gene>
    <name evidence="11" type="primary">acpS</name>
    <name evidence="13" type="ORF">A2311_06535</name>
</gene>
<dbReference type="HAMAP" id="MF_00101">
    <property type="entry name" value="AcpS"/>
    <property type="match status" value="1"/>
</dbReference>
<comment type="similarity">
    <text evidence="11">Belongs to the P-Pant transferase superfamily. AcpS family.</text>
</comment>
<evidence type="ECO:0000256" key="3">
    <source>
        <dbReference type="ARBA" id="ARBA00022490"/>
    </source>
</evidence>
<dbReference type="InterPro" id="IPR002582">
    <property type="entry name" value="ACPS"/>
</dbReference>
<evidence type="ECO:0000256" key="1">
    <source>
        <dbReference type="ARBA" id="ARBA00001946"/>
    </source>
</evidence>
<evidence type="ECO:0000259" key="12">
    <source>
        <dbReference type="Pfam" id="PF01648"/>
    </source>
</evidence>
<dbReference type="AlphaFoldDB" id="A0A1F4T9N8"/>
<reference evidence="13 14" key="1">
    <citation type="journal article" date="2016" name="Nat. Commun.">
        <title>Thousands of microbial genomes shed light on interconnected biogeochemical processes in an aquifer system.</title>
        <authorList>
            <person name="Anantharaman K."/>
            <person name="Brown C.T."/>
            <person name="Hug L.A."/>
            <person name="Sharon I."/>
            <person name="Castelle C.J."/>
            <person name="Probst A.J."/>
            <person name="Thomas B.C."/>
            <person name="Singh A."/>
            <person name="Wilkins M.J."/>
            <person name="Karaoz U."/>
            <person name="Brodie E.L."/>
            <person name="Williams K.H."/>
            <person name="Hubbard S.S."/>
            <person name="Banfield J.F."/>
        </authorList>
    </citation>
    <scope>NUCLEOTIDE SEQUENCE [LARGE SCALE GENOMIC DNA]</scope>
</reference>
<dbReference type="GO" id="GO:0005829">
    <property type="term" value="C:cytosol"/>
    <property type="evidence" value="ECO:0007669"/>
    <property type="project" value="TreeGrafter"/>
</dbReference>
<dbReference type="PANTHER" id="PTHR12215">
    <property type="entry name" value="PHOSPHOPANTETHEINE TRANSFERASE"/>
    <property type="match status" value="1"/>
</dbReference>
<dbReference type="InterPro" id="IPR004568">
    <property type="entry name" value="Ppantetheine-prot_Trfase_dom"/>
</dbReference>
<evidence type="ECO:0000313" key="13">
    <source>
        <dbReference type="EMBL" id="OGC29438.1"/>
    </source>
</evidence>
<dbReference type="GO" id="GO:0008897">
    <property type="term" value="F:holo-[acyl-carrier-protein] synthase activity"/>
    <property type="evidence" value="ECO:0007669"/>
    <property type="project" value="UniProtKB-UniRule"/>
</dbReference>
<dbReference type="GO" id="GO:0019878">
    <property type="term" value="P:lysine biosynthetic process via aminoadipic acid"/>
    <property type="evidence" value="ECO:0007669"/>
    <property type="project" value="TreeGrafter"/>
</dbReference>
<sequence length="118" mass="13360">MPLGIGIDIIEISRISQAVKKYGQSFLQRVFTDQEIAYCRTAKAFRYPELAVRFAAKEAYAKAVGTGINGRLGWKDIEVTNNRQGQPFLVIKKKLRRHVLLSLSHSREYAVASVYVTK</sequence>
<dbReference type="Pfam" id="PF01648">
    <property type="entry name" value="ACPS"/>
    <property type="match status" value="1"/>
</dbReference>
<organism evidence="13 14">
    <name type="scientific">candidate division WOR-1 bacterium RIFOXYB2_FULL_48_7</name>
    <dbReference type="NCBI Taxonomy" id="1802583"/>
    <lineage>
        <taxon>Bacteria</taxon>
        <taxon>Bacillati</taxon>
        <taxon>Saganbacteria</taxon>
    </lineage>
</organism>
<keyword evidence="7 11" id="KW-0276">Fatty acid metabolism</keyword>
<dbReference type="GO" id="GO:0000287">
    <property type="term" value="F:magnesium ion binding"/>
    <property type="evidence" value="ECO:0007669"/>
    <property type="project" value="UniProtKB-UniRule"/>
</dbReference>
<dbReference type="NCBIfam" id="TIGR00516">
    <property type="entry name" value="acpS"/>
    <property type="match status" value="1"/>
</dbReference>
<evidence type="ECO:0000256" key="11">
    <source>
        <dbReference type="HAMAP-Rule" id="MF_00101"/>
    </source>
</evidence>
<dbReference type="InterPro" id="IPR008278">
    <property type="entry name" value="4-PPantetheinyl_Trfase_dom"/>
</dbReference>
<dbReference type="STRING" id="1802583.A2311_06535"/>
<evidence type="ECO:0000256" key="5">
    <source>
        <dbReference type="ARBA" id="ARBA00022679"/>
    </source>
</evidence>
<dbReference type="EMBL" id="MEUF01000090">
    <property type="protein sequence ID" value="OGC29438.1"/>
    <property type="molecule type" value="Genomic_DNA"/>
</dbReference>
<dbReference type="Gene3D" id="3.90.470.20">
    <property type="entry name" value="4'-phosphopantetheinyl transferase domain"/>
    <property type="match status" value="1"/>
</dbReference>
<name>A0A1F4T9N8_UNCSA</name>
<dbReference type="GO" id="GO:0006633">
    <property type="term" value="P:fatty acid biosynthetic process"/>
    <property type="evidence" value="ECO:0007669"/>
    <property type="project" value="UniProtKB-UniRule"/>
</dbReference>
<accession>A0A1F4T9N8</accession>